<evidence type="ECO:0000256" key="15">
    <source>
        <dbReference type="ARBA" id="ARBA00047479"/>
    </source>
</evidence>
<dbReference type="InterPro" id="IPR020751">
    <property type="entry name" value="aa-tRNA-synth_I_codon-bd_sub2"/>
</dbReference>
<dbReference type="Pfam" id="PF19269">
    <property type="entry name" value="Anticodon_2"/>
    <property type="match status" value="1"/>
</dbReference>
<keyword evidence="7 17" id="KW-0648">Protein biosynthesis</keyword>
<comment type="subcellular location">
    <subcellularLocation>
        <location evidence="1">Mitochondrion</location>
    </subcellularLocation>
</comment>
<dbReference type="GO" id="GO:0050561">
    <property type="term" value="F:glutamate-tRNA(Gln) ligase activity"/>
    <property type="evidence" value="ECO:0007669"/>
    <property type="project" value="UniProtKB-EC"/>
</dbReference>
<feature type="domain" description="Aminoacyl-tRNA synthetase class I anticodon-binding" evidence="19">
    <location>
        <begin position="387"/>
        <end position="509"/>
    </location>
</feature>
<dbReference type="InterPro" id="IPR014729">
    <property type="entry name" value="Rossmann-like_a/b/a_fold"/>
</dbReference>
<evidence type="ECO:0000259" key="18">
    <source>
        <dbReference type="Pfam" id="PF00749"/>
    </source>
</evidence>
<evidence type="ECO:0000256" key="6">
    <source>
        <dbReference type="ARBA" id="ARBA00022840"/>
    </source>
</evidence>
<dbReference type="InterPro" id="IPR020058">
    <property type="entry name" value="Glu/Gln-tRNA-synth_Ib_cat-dom"/>
</dbReference>
<dbReference type="GO" id="GO:0008270">
    <property type="term" value="F:zinc ion binding"/>
    <property type="evidence" value="ECO:0007669"/>
    <property type="project" value="InterPro"/>
</dbReference>
<dbReference type="EMBL" id="GIIL01002304">
    <property type="protein sequence ID" value="NOV46030.1"/>
    <property type="molecule type" value="Transcribed_RNA"/>
</dbReference>
<evidence type="ECO:0000256" key="7">
    <source>
        <dbReference type="ARBA" id="ARBA00022917"/>
    </source>
</evidence>
<evidence type="ECO:0000256" key="5">
    <source>
        <dbReference type="ARBA" id="ARBA00022741"/>
    </source>
</evidence>
<dbReference type="GO" id="GO:0004818">
    <property type="term" value="F:glutamate-tRNA ligase activity"/>
    <property type="evidence" value="ECO:0007669"/>
    <property type="project" value="UniProtKB-EC"/>
</dbReference>
<sequence length="528" mass="60377">MFKITCVTTKLANCRYISSTFLTAAGNVRVRFAPSPTGHLHLGGLRTALINYLFAKSRHGRFILRIEDTDQSRLVPGAKEQLIKDLEWAGIIPDEGPRYGGSFGPYIQSQRKHIYNHEVQELLQNKSAYHCFCTPKRLSLLKRDALRSRLVPKYDNACRNMPSDEVRRRIENKEPYCIRFKLMPNSEPFEDIICGNIFLDIAQHEGDPVIIKSDGMPTYHFANVVDDHLMGITHVLRGVEWQISTPKHLLMYKALGWDAPKFGHLPLLLNSDGSKLSKRQGDITVDSYRKSGIFPQALVNFITLSGGGFDKLHGVKPRSYSMDELIDHFNLLRVNSNSCRLMSDRLPEYNKLEIGRLLHNQEDRVKLISHLRDLVVEKYGESDSLHLDEEHLSSVLIWSQNRVQLLQELLSENLAFLWKLPPKPKEPPCGDLKDFLVELKHSLITTYNFEKEQIKTILHMVSMNNKEDFKNLMAELRKVLSGAKVGPPVSEMITILGKESTLKRISIALHQTNEGLLNSYSEFRARKP</sequence>
<feature type="domain" description="Glutamyl/glutaminyl-tRNA synthetase class Ib catalytic" evidence="18">
    <location>
        <begin position="27"/>
        <end position="313"/>
    </location>
</feature>
<accession>A0A6M2DK23</accession>
<evidence type="ECO:0000256" key="2">
    <source>
        <dbReference type="ARBA" id="ARBA00007894"/>
    </source>
</evidence>
<dbReference type="PANTHER" id="PTHR43311">
    <property type="entry name" value="GLUTAMATE--TRNA LIGASE"/>
    <property type="match status" value="1"/>
</dbReference>
<dbReference type="PANTHER" id="PTHR43311:SF2">
    <property type="entry name" value="GLUTAMATE--TRNA LIGASE, MITOCHONDRIAL-RELATED"/>
    <property type="match status" value="1"/>
</dbReference>
<dbReference type="GO" id="GO:0005739">
    <property type="term" value="C:mitochondrion"/>
    <property type="evidence" value="ECO:0007669"/>
    <property type="project" value="UniProtKB-SubCell"/>
</dbReference>
<dbReference type="FunFam" id="3.40.50.620:FF:000045">
    <property type="entry name" value="Glutamate--tRNA ligase, mitochondrial"/>
    <property type="match status" value="1"/>
</dbReference>
<comment type="catalytic activity">
    <reaction evidence="16">
        <text>tRNA(Gln) + L-glutamate + ATP = L-glutamyl-tRNA(Gln) + AMP + diphosphate</text>
        <dbReference type="Rhea" id="RHEA:64612"/>
        <dbReference type="Rhea" id="RHEA-COMP:9662"/>
        <dbReference type="Rhea" id="RHEA-COMP:9684"/>
        <dbReference type="ChEBI" id="CHEBI:29985"/>
        <dbReference type="ChEBI" id="CHEBI:30616"/>
        <dbReference type="ChEBI" id="CHEBI:33019"/>
        <dbReference type="ChEBI" id="CHEBI:78442"/>
        <dbReference type="ChEBI" id="CHEBI:78520"/>
        <dbReference type="ChEBI" id="CHEBI:456215"/>
    </reaction>
    <physiologicalReaction direction="left-to-right" evidence="16">
        <dbReference type="Rhea" id="RHEA:64613"/>
    </physiologicalReaction>
</comment>
<evidence type="ECO:0000256" key="1">
    <source>
        <dbReference type="ARBA" id="ARBA00004173"/>
    </source>
</evidence>
<dbReference type="InterPro" id="IPR000924">
    <property type="entry name" value="Glu/Gln-tRNA-synth"/>
</dbReference>
<dbReference type="InterPro" id="IPR045462">
    <property type="entry name" value="aa-tRNA-synth_I_cd-bd"/>
</dbReference>
<evidence type="ECO:0000256" key="14">
    <source>
        <dbReference type="ARBA" id="ARBA00047366"/>
    </source>
</evidence>
<keyword evidence="8 17" id="KW-0030">Aminoacyl-tRNA synthetase</keyword>
<dbReference type="Gene3D" id="1.10.10.350">
    <property type="match status" value="1"/>
</dbReference>
<evidence type="ECO:0000256" key="11">
    <source>
        <dbReference type="ARBA" id="ARBA00044142"/>
    </source>
</evidence>
<evidence type="ECO:0000256" key="10">
    <source>
        <dbReference type="ARBA" id="ARBA00044054"/>
    </source>
</evidence>
<dbReference type="Gene3D" id="3.40.50.620">
    <property type="entry name" value="HUPs"/>
    <property type="match status" value="1"/>
</dbReference>
<evidence type="ECO:0000256" key="4">
    <source>
        <dbReference type="ARBA" id="ARBA00022598"/>
    </source>
</evidence>
<dbReference type="GO" id="GO:0000049">
    <property type="term" value="F:tRNA binding"/>
    <property type="evidence" value="ECO:0007669"/>
    <property type="project" value="InterPro"/>
</dbReference>
<dbReference type="InterPro" id="IPR008925">
    <property type="entry name" value="aa_tRNA-synth_I_cd-bd_sf"/>
</dbReference>
<dbReference type="EC" id="6.1.1.24" evidence="10"/>
<evidence type="ECO:0000256" key="17">
    <source>
        <dbReference type="RuleBase" id="RU363037"/>
    </source>
</evidence>
<dbReference type="PROSITE" id="PS00178">
    <property type="entry name" value="AA_TRNA_LIGASE_I"/>
    <property type="match status" value="1"/>
</dbReference>
<dbReference type="InterPro" id="IPR001412">
    <property type="entry name" value="aa-tRNA-synth_I_CS"/>
</dbReference>
<dbReference type="InterPro" id="IPR049940">
    <property type="entry name" value="GluQ/Sye"/>
</dbReference>
<dbReference type="SUPFAM" id="SSF48163">
    <property type="entry name" value="An anticodon-binding domain of class I aminoacyl-tRNA synthetases"/>
    <property type="match status" value="1"/>
</dbReference>
<dbReference type="Pfam" id="PF00749">
    <property type="entry name" value="tRNA-synt_1c"/>
    <property type="match status" value="1"/>
</dbReference>
<dbReference type="NCBIfam" id="TIGR00464">
    <property type="entry name" value="gltX_bact"/>
    <property type="match status" value="1"/>
</dbReference>
<dbReference type="PRINTS" id="PR00987">
    <property type="entry name" value="TRNASYNTHGLU"/>
</dbReference>
<evidence type="ECO:0000256" key="3">
    <source>
        <dbReference type="ARBA" id="ARBA00012835"/>
    </source>
</evidence>
<reference evidence="20" key="1">
    <citation type="submission" date="2020-03" db="EMBL/GenBank/DDBJ databases">
        <title>Transcriptomic Profiling of the Digestive Tract of the Rat Flea, Xenopsylla cheopis, Following Blood Feeding and Infection with Yersinia pestis.</title>
        <authorList>
            <person name="Bland D.M."/>
            <person name="Martens C.A."/>
            <person name="Virtaneva K."/>
            <person name="Kanakabandi K."/>
            <person name="Long D."/>
            <person name="Rosenke R."/>
            <person name="Saturday G.A."/>
            <person name="Hoyt F.H."/>
            <person name="Bruno D.P."/>
            <person name="Ribeiro J.M.C."/>
            <person name="Hinnebusch J."/>
        </authorList>
    </citation>
    <scope>NUCLEOTIDE SEQUENCE</scope>
</reference>
<dbReference type="AlphaFoldDB" id="A0A6M2DK23"/>
<keyword evidence="4 17" id="KW-0436">Ligase</keyword>
<dbReference type="HAMAP" id="MF_00022">
    <property type="entry name" value="Glu_tRNA_synth_type1"/>
    <property type="match status" value="1"/>
</dbReference>
<evidence type="ECO:0000256" key="12">
    <source>
        <dbReference type="ARBA" id="ARBA00044251"/>
    </source>
</evidence>
<evidence type="ECO:0000259" key="19">
    <source>
        <dbReference type="Pfam" id="PF19269"/>
    </source>
</evidence>
<evidence type="ECO:0000256" key="13">
    <source>
        <dbReference type="ARBA" id="ARBA00044313"/>
    </source>
</evidence>
<evidence type="ECO:0000256" key="9">
    <source>
        <dbReference type="ARBA" id="ARBA00030865"/>
    </source>
</evidence>
<dbReference type="CDD" id="cd00808">
    <property type="entry name" value="GluRS_core"/>
    <property type="match status" value="1"/>
</dbReference>
<dbReference type="GO" id="GO:0006424">
    <property type="term" value="P:glutamyl-tRNA aminoacylation"/>
    <property type="evidence" value="ECO:0007669"/>
    <property type="project" value="InterPro"/>
</dbReference>
<keyword evidence="5 17" id="KW-0547">Nucleotide-binding</keyword>
<dbReference type="InterPro" id="IPR004527">
    <property type="entry name" value="Glu-tRNA-ligase_bac/mito"/>
</dbReference>
<dbReference type="InterPro" id="IPR033910">
    <property type="entry name" value="GluRS_core"/>
</dbReference>
<proteinExistence type="inferred from homology"/>
<dbReference type="GO" id="GO:0005524">
    <property type="term" value="F:ATP binding"/>
    <property type="evidence" value="ECO:0007669"/>
    <property type="project" value="UniProtKB-KW"/>
</dbReference>
<evidence type="ECO:0000256" key="16">
    <source>
        <dbReference type="ARBA" id="ARBA00047689"/>
    </source>
</evidence>
<keyword evidence="6 17" id="KW-0067">ATP-binding</keyword>
<comment type="similarity">
    <text evidence="2">Belongs to the class-I aminoacyl-tRNA synthetase family. Glutamate--tRNA ligase type 1 subfamily.</text>
</comment>
<comment type="catalytic activity">
    <reaction evidence="14">
        <text>tRNA(Glu) + L-glutamate + ATP = L-glutamyl-tRNA(Glu) + AMP + diphosphate</text>
        <dbReference type="Rhea" id="RHEA:23540"/>
        <dbReference type="Rhea" id="RHEA-COMP:9663"/>
        <dbReference type="Rhea" id="RHEA-COMP:9680"/>
        <dbReference type="ChEBI" id="CHEBI:29985"/>
        <dbReference type="ChEBI" id="CHEBI:30616"/>
        <dbReference type="ChEBI" id="CHEBI:33019"/>
        <dbReference type="ChEBI" id="CHEBI:78442"/>
        <dbReference type="ChEBI" id="CHEBI:78520"/>
        <dbReference type="ChEBI" id="CHEBI:456215"/>
        <dbReference type="EC" id="6.1.1.17"/>
    </reaction>
    <physiologicalReaction direction="left-to-right" evidence="14">
        <dbReference type="Rhea" id="RHEA:23541"/>
    </physiologicalReaction>
</comment>
<protein>
    <recommendedName>
        <fullName evidence="11">Nondiscriminating glutamyl-tRNA synthetase EARS2, mitochondrial</fullName>
        <ecNumber evidence="3">6.1.1.17</ecNumber>
        <ecNumber evidence="10">6.1.1.24</ecNumber>
    </recommendedName>
    <alternativeName>
        <fullName evidence="13">Glutamate--tRNA(Gln) ligase EARS2, mitochondrial</fullName>
    </alternativeName>
    <alternativeName>
        <fullName evidence="9">Glutamyl-tRNA synthetase</fullName>
    </alternativeName>
    <alternativeName>
        <fullName evidence="12">Mitochondrial glutamyl-tRNA synthetase</fullName>
    </alternativeName>
</protein>
<dbReference type="EC" id="6.1.1.17" evidence="3"/>
<comment type="catalytic activity">
    <reaction evidence="15">
        <text>tRNA(Glx) + L-glutamate + ATP = L-glutamyl-tRNA(Glx) + AMP + diphosphate</text>
        <dbReference type="Rhea" id="RHEA:18397"/>
        <dbReference type="Rhea" id="RHEA-COMP:9713"/>
        <dbReference type="Rhea" id="RHEA-COMP:9716"/>
        <dbReference type="ChEBI" id="CHEBI:29985"/>
        <dbReference type="ChEBI" id="CHEBI:30616"/>
        <dbReference type="ChEBI" id="CHEBI:33019"/>
        <dbReference type="ChEBI" id="CHEBI:78442"/>
        <dbReference type="ChEBI" id="CHEBI:78520"/>
        <dbReference type="ChEBI" id="CHEBI:456215"/>
        <dbReference type="EC" id="6.1.1.24"/>
    </reaction>
    <physiologicalReaction direction="left-to-right" evidence="15">
        <dbReference type="Rhea" id="RHEA:18398"/>
    </physiologicalReaction>
</comment>
<organism evidence="20">
    <name type="scientific">Xenopsylla cheopis</name>
    <name type="common">Oriental rat flea</name>
    <name type="synonym">Pulex cheopis</name>
    <dbReference type="NCBI Taxonomy" id="163159"/>
    <lineage>
        <taxon>Eukaryota</taxon>
        <taxon>Metazoa</taxon>
        <taxon>Ecdysozoa</taxon>
        <taxon>Arthropoda</taxon>
        <taxon>Hexapoda</taxon>
        <taxon>Insecta</taxon>
        <taxon>Pterygota</taxon>
        <taxon>Neoptera</taxon>
        <taxon>Endopterygota</taxon>
        <taxon>Siphonaptera</taxon>
        <taxon>Pulicidae</taxon>
        <taxon>Xenopsyllinae</taxon>
        <taxon>Xenopsylla</taxon>
    </lineage>
</organism>
<name>A0A6M2DK23_XENCH</name>
<dbReference type="SUPFAM" id="SSF52374">
    <property type="entry name" value="Nucleotidylyl transferase"/>
    <property type="match status" value="1"/>
</dbReference>
<evidence type="ECO:0000313" key="20">
    <source>
        <dbReference type="EMBL" id="NOV46030.1"/>
    </source>
</evidence>
<evidence type="ECO:0000256" key="8">
    <source>
        <dbReference type="ARBA" id="ARBA00023146"/>
    </source>
</evidence>